<dbReference type="PANTHER" id="PTHR43798">
    <property type="entry name" value="MONOACYLGLYCEROL LIPASE"/>
    <property type="match status" value="1"/>
</dbReference>
<accession>A0AB94IUM6</accession>
<dbReference type="GO" id="GO:0016020">
    <property type="term" value="C:membrane"/>
    <property type="evidence" value="ECO:0007669"/>
    <property type="project" value="TreeGrafter"/>
</dbReference>
<evidence type="ECO:0000259" key="2">
    <source>
        <dbReference type="Pfam" id="PF00561"/>
    </source>
</evidence>
<dbReference type="GO" id="GO:0016787">
    <property type="term" value="F:hydrolase activity"/>
    <property type="evidence" value="ECO:0007669"/>
    <property type="project" value="UniProtKB-KW"/>
</dbReference>
<dbReference type="Gene3D" id="3.40.50.1820">
    <property type="entry name" value="alpha/beta hydrolase"/>
    <property type="match status" value="1"/>
</dbReference>
<dbReference type="InterPro" id="IPR050266">
    <property type="entry name" value="AB_hydrolase_sf"/>
</dbReference>
<dbReference type="InterPro" id="IPR029058">
    <property type="entry name" value="AB_hydrolase_fold"/>
</dbReference>
<dbReference type="PANTHER" id="PTHR43798:SF31">
    <property type="entry name" value="AB HYDROLASE SUPERFAMILY PROTEIN YCLE"/>
    <property type="match status" value="1"/>
</dbReference>
<organism evidence="3 4">
    <name type="scientific">Neobacillus vireti LMG 21834</name>
    <dbReference type="NCBI Taxonomy" id="1131730"/>
    <lineage>
        <taxon>Bacteria</taxon>
        <taxon>Bacillati</taxon>
        <taxon>Bacillota</taxon>
        <taxon>Bacilli</taxon>
        <taxon>Bacillales</taxon>
        <taxon>Bacillaceae</taxon>
        <taxon>Neobacillus</taxon>
    </lineage>
</organism>
<evidence type="ECO:0000313" key="4">
    <source>
        <dbReference type="Proteomes" id="UP000018877"/>
    </source>
</evidence>
<dbReference type="RefSeq" id="WP_024026300.1">
    <property type="nucleotide sequence ID" value="NZ_ALAN01000008.1"/>
</dbReference>
<evidence type="ECO:0000256" key="1">
    <source>
        <dbReference type="ARBA" id="ARBA00022801"/>
    </source>
</evidence>
<dbReference type="AlphaFoldDB" id="A0AB94IUM6"/>
<dbReference type="SUPFAM" id="SSF53474">
    <property type="entry name" value="alpha/beta-Hydrolases"/>
    <property type="match status" value="1"/>
</dbReference>
<comment type="caution">
    <text evidence="3">The sequence shown here is derived from an EMBL/GenBank/DDBJ whole genome shotgun (WGS) entry which is preliminary data.</text>
</comment>
<name>A0AB94IUM6_9BACI</name>
<sequence length="306" mass="33016">MANKLTPPGTLINIGTHCLHMISGGAESSLPTVVFEHGAGGSALMWSLVYPEIAKLTRVVVYDRAGYGWSEAGSLPRTNESCVEELHELLVQAKIDGPIILVGHSYGGINARLYANRYPDQVRGMVLVDATHEDELTERFPVEHHKGQEMGAKMMDVFAFLSKIGILRALAACKLVPGFSKTLSGCPPEVQKMLWKMSFKTSALTAAGSEFSHLSLGYELVRKAADMGEIPLTVIAAGIVDQFAPGTSKEVQGKIKQALRDAASDTSKLSKNGKLVVAENSSHNVQLEQPEIVINAIKEMVTANNF</sequence>
<dbReference type="InterPro" id="IPR000073">
    <property type="entry name" value="AB_hydrolase_1"/>
</dbReference>
<keyword evidence="4" id="KW-1185">Reference proteome</keyword>
<dbReference type="PRINTS" id="PR00111">
    <property type="entry name" value="ABHYDROLASE"/>
</dbReference>
<proteinExistence type="predicted"/>
<protein>
    <submittedName>
        <fullName evidence="3">Alpha/beta hydrolase fold protein</fullName>
    </submittedName>
</protein>
<dbReference type="EMBL" id="ALAN01000008">
    <property type="protein sequence ID" value="ETI70809.1"/>
    <property type="molecule type" value="Genomic_DNA"/>
</dbReference>
<gene>
    <name evidence="3" type="ORF">BAVI_00380</name>
</gene>
<keyword evidence="1 3" id="KW-0378">Hydrolase</keyword>
<reference evidence="3 4" key="1">
    <citation type="journal article" date="2014" name="Environ. Microbiol.">
        <title>The nitrate-ammonifying and nosZ-carrying bacterium Bacillus vireti is a potent source and sink for nitric and nitrous oxide under high nitrate conditions.</title>
        <authorList>
            <person name="Mania D."/>
            <person name="Heylen K."/>
            <person name="van Spanning R.J."/>
            <person name="Frostegard A."/>
        </authorList>
    </citation>
    <scope>NUCLEOTIDE SEQUENCE [LARGE SCALE GENOMIC DNA]</scope>
    <source>
        <strain evidence="3 4">LMG 21834</strain>
    </source>
</reference>
<dbReference type="Proteomes" id="UP000018877">
    <property type="component" value="Unassembled WGS sequence"/>
</dbReference>
<feature type="domain" description="AB hydrolase-1" evidence="2">
    <location>
        <begin position="31"/>
        <end position="289"/>
    </location>
</feature>
<dbReference type="Pfam" id="PF00561">
    <property type="entry name" value="Abhydrolase_1"/>
    <property type="match status" value="1"/>
</dbReference>
<evidence type="ECO:0000313" key="3">
    <source>
        <dbReference type="EMBL" id="ETI70809.1"/>
    </source>
</evidence>